<proteinExistence type="predicted"/>
<gene>
    <name evidence="1" type="ORF">TNIN_378181</name>
</gene>
<evidence type="ECO:0000313" key="1">
    <source>
        <dbReference type="EMBL" id="GFY71136.1"/>
    </source>
</evidence>
<reference evidence="1" key="1">
    <citation type="submission" date="2020-08" db="EMBL/GenBank/DDBJ databases">
        <title>Multicomponent nature underlies the extraordinary mechanical properties of spider dragline silk.</title>
        <authorList>
            <person name="Kono N."/>
            <person name="Nakamura H."/>
            <person name="Mori M."/>
            <person name="Yoshida Y."/>
            <person name="Ohtoshi R."/>
            <person name="Malay A.D."/>
            <person name="Moran D.A.P."/>
            <person name="Tomita M."/>
            <person name="Numata K."/>
            <person name="Arakawa K."/>
        </authorList>
    </citation>
    <scope>NUCLEOTIDE SEQUENCE</scope>
</reference>
<dbReference type="Proteomes" id="UP000886998">
    <property type="component" value="Unassembled WGS sequence"/>
</dbReference>
<organism evidence="1 2">
    <name type="scientific">Trichonephila inaurata madagascariensis</name>
    <dbReference type="NCBI Taxonomy" id="2747483"/>
    <lineage>
        <taxon>Eukaryota</taxon>
        <taxon>Metazoa</taxon>
        <taxon>Ecdysozoa</taxon>
        <taxon>Arthropoda</taxon>
        <taxon>Chelicerata</taxon>
        <taxon>Arachnida</taxon>
        <taxon>Araneae</taxon>
        <taxon>Araneomorphae</taxon>
        <taxon>Entelegynae</taxon>
        <taxon>Araneoidea</taxon>
        <taxon>Nephilidae</taxon>
        <taxon>Trichonephila</taxon>
        <taxon>Trichonephila inaurata</taxon>
    </lineage>
</organism>
<dbReference type="AlphaFoldDB" id="A0A8X7CKP4"/>
<sequence length="103" mass="11480">MIPLPDLIDCQQVKLITSDAKSCRVSANFPSRRFRLRLYEFDMYGSDWNSHASLLIAVCNLLINPPSLPLRMGVDFGCTCDISISHSELLSCCAVSRIVICLT</sequence>
<evidence type="ECO:0000313" key="2">
    <source>
        <dbReference type="Proteomes" id="UP000886998"/>
    </source>
</evidence>
<name>A0A8X7CKP4_9ARAC</name>
<keyword evidence="2" id="KW-1185">Reference proteome</keyword>
<protein>
    <submittedName>
        <fullName evidence="1">Uncharacterized protein</fullName>
    </submittedName>
</protein>
<accession>A0A8X7CKP4</accession>
<comment type="caution">
    <text evidence="1">The sequence shown here is derived from an EMBL/GenBank/DDBJ whole genome shotgun (WGS) entry which is preliminary data.</text>
</comment>
<dbReference type="EMBL" id="BMAV01018630">
    <property type="protein sequence ID" value="GFY71136.1"/>
    <property type="molecule type" value="Genomic_DNA"/>
</dbReference>